<evidence type="ECO:0000256" key="1">
    <source>
        <dbReference type="ARBA" id="ARBA00004196"/>
    </source>
</evidence>
<dbReference type="InterPro" id="IPR022386">
    <property type="entry name" value="Chitin_NgcE"/>
</dbReference>
<keyword evidence="6" id="KW-1185">Reference proteome</keyword>
<dbReference type="SUPFAM" id="SSF53850">
    <property type="entry name" value="Periplasmic binding protein-like II"/>
    <property type="match status" value="1"/>
</dbReference>
<gene>
    <name evidence="5" type="primary">ngcE</name>
    <name evidence="5" type="ORF">GUY60_22550</name>
</gene>
<evidence type="ECO:0000256" key="4">
    <source>
        <dbReference type="ARBA" id="ARBA00022729"/>
    </source>
</evidence>
<dbReference type="PROSITE" id="PS51318">
    <property type="entry name" value="TAT"/>
    <property type="match status" value="1"/>
</dbReference>
<evidence type="ECO:0000313" key="6">
    <source>
        <dbReference type="Proteomes" id="UP000598297"/>
    </source>
</evidence>
<dbReference type="GO" id="GO:0030313">
    <property type="term" value="C:cell envelope"/>
    <property type="evidence" value="ECO:0007669"/>
    <property type="project" value="UniProtKB-SubCell"/>
</dbReference>
<dbReference type="RefSeq" id="WP_161700675.1">
    <property type="nucleotide sequence ID" value="NZ_JAAAHS010000193.1"/>
</dbReference>
<dbReference type="EMBL" id="JAAAHS010000193">
    <property type="protein sequence ID" value="NBE54146.1"/>
    <property type="molecule type" value="Genomic_DNA"/>
</dbReference>
<proteinExistence type="inferred from homology"/>
<accession>A0A964URU4</accession>
<dbReference type="Gene3D" id="3.40.190.10">
    <property type="entry name" value="Periplasmic binding protein-like II"/>
    <property type="match status" value="1"/>
</dbReference>
<dbReference type="InterPro" id="IPR006311">
    <property type="entry name" value="TAT_signal"/>
</dbReference>
<evidence type="ECO:0000313" key="5">
    <source>
        <dbReference type="EMBL" id="NBE54146.1"/>
    </source>
</evidence>
<dbReference type="OrthoDB" id="8663148at2"/>
<sequence length="482" mass="52255">MGSTSASNGHEGLGRRDLIKRSAALGLISVPAMSFLSACASGDGGTDEKVDKGTKSKENPLAVNESAPLDFVLFDGGFGTQYAKDAIKVYEKKFPKAKVKFTPTQKIQSTLQPRFNGGNPPDLIDNSGAEQMDMGVLVGKKQIADLTALMDAPSVDDPAKKVRDTLRPGVLEMGQFDGDKVWIMYYAYTVYGVWYSGKALDSLDAEYPETWDDMLKVCAKAKKKGIAPWTYAGKHPYYIPFALYPMIAKVGGREVLDAIDNLEPNAWKHPAVKACFEAYYELYKKGYILKGTPGLDHIQSQTAWTEGKALFLPNGSWVENEAAKTMPGDFDLKVSAPSGLDSSDKLPFGTMWASGGEPFIVPSKAKNPDGAMEQLRLMLSEESSKNFTKSVKSLTAFDGGTDGIELTPGLKSGVAALETAGENVVNPRIQDWYVALQKEKIGVGGLGEMMAGRLTPAEAIKKIQGYADEAAKDDSIKHYKHQ</sequence>
<keyword evidence="3" id="KW-0813">Transport</keyword>
<comment type="similarity">
    <text evidence="2">Belongs to the bacterial solute-binding protein 1 family.</text>
</comment>
<dbReference type="Pfam" id="PF01547">
    <property type="entry name" value="SBP_bac_1"/>
    <property type="match status" value="1"/>
</dbReference>
<name>A0A964URU4_9ACTN</name>
<reference evidence="5" key="1">
    <citation type="submission" date="2020-01" db="EMBL/GenBank/DDBJ databases">
        <title>Whole-genome analyses of novel actinobacteria.</title>
        <authorList>
            <person name="Sahin N."/>
        </authorList>
    </citation>
    <scope>NUCLEOTIDE SEQUENCE</scope>
    <source>
        <strain evidence="5">YC537</strain>
    </source>
</reference>
<comment type="subcellular location">
    <subcellularLocation>
        <location evidence="1">Cell envelope</location>
    </subcellularLocation>
</comment>
<dbReference type="NCBIfam" id="TIGR03851">
    <property type="entry name" value="chitin_NgcE"/>
    <property type="match status" value="1"/>
</dbReference>
<dbReference type="InterPro" id="IPR050490">
    <property type="entry name" value="Bact_solute-bd_prot1"/>
</dbReference>
<protein>
    <submittedName>
        <fullName evidence="5">Carbohydrate ABC transporter, N-acetylglucosamine/diacetylchitobiose-binding protein</fullName>
    </submittedName>
</protein>
<evidence type="ECO:0000256" key="2">
    <source>
        <dbReference type="ARBA" id="ARBA00008520"/>
    </source>
</evidence>
<dbReference type="PANTHER" id="PTHR43649">
    <property type="entry name" value="ARABINOSE-BINDING PROTEIN-RELATED"/>
    <property type="match status" value="1"/>
</dbReference>
<comment type="caution">
    <text evidence="5">The sequence shown here is derived from an EMBL/GenBank/DDBJ whole genome shotgun (WGS) entry which is preliminary data.</text>
</comment>
<dbReference type="PANTHER" id="PTHR43649:SF31">
    <property type="entry name" value="SN-GLYCEROL-3-PHOSPHATE-BINDING PERIPLASMIC PROTEIN UGPB"/>
    <property type="match status" value="1"/>
</dbReference>
<evidence type="ECO:0000256" key="3">
    <source>
        <dbReference type="ARBA" id="ARBA00022448"/>
    </source>
</evidence>
<dbReference type="Proteomes" id="UP000598297">
    <property type="component" value="Unassembled WGS sequence"/>
</dbReference>
<keyword evidence="4" id="KW-0732">Signal</keyword>
<dbReference type="InterPro" id="IPR006059">
    <property type="entry name" value="SBP"/>
</dbReference>
<dbReference type="AlphaFoldDB" id="A0A964URU4"/>
<organism evidence="5 6">
    <name type="scientific">Streptomyces boluensis</name>
    <dbReference type="NCBI Taxonomy" id="1775135"/>
    <lineage>
        <taxon>Bacteria</taxon>
        <taxon>Bacillati</taxon>
        <taxon>Actinomycetota</taxon>
        <taxon>Actinomycetes</taxon>
        <taxon>Kitasatosporales</taxon>
        <taxon>Streptomycetaceae</taxon>
        <taxon>Streptomyces</taxon>
    </lineage>
</organism>